<dbReference type="EMBL" id="MCRJ01000035">
    <property type="protein sequence ID" value="ODN70907.1"/>
    <property type="molecule type" value="Genomic_DNA"/>
</dbReference>
<accession>A0A1E3H3I5</accession>
<name>A0A1E3H3I5_9HYPH</name>
<feature type="domain" description="SAF" evidence="1">
    <location>
        <begin position="45"/>
        <end position="113"/>
    </location>
</feature>
<reference evidence="2 3" key="1">
    <citation type="submission" date="2016-07" db="EMBL/GenBank/DDBJ databases">
        <title>Draft Genome Sequence of Methylobrevis pamukkalensis PK2.</title>
        <authorList>
            <person name="Vasilenko O.V."/>
            <person name="Doronina N.V."/>
            <person name="Shmareva M.N."/>
            <person name="Tarlachkov S.V."/>
            <person name="Mustakhimov I."/>
            <person name="Trotsenko Y.A."/>
        </authorList>
    </citation>
    <scope>NUCLEOTIDE SEQUENCE [LARGE SCALE GENOMIC DNA]</scope>
    <source>
        <strain evidence="2 3">PK2</strain>
    </source>
</reference>
<dbReference type="Pfam" id="PF16976">
    <property type="entry name" value="RcpC"/>
    <property type="match status" value="1"/>
</dbReference>
<protein>
    <submittedName>
        <fullName evidence="2">SAF domain protein</fullName>
    </submittedName>
</protein>
<dbReference type="InterPro" id="IPR017592">
    <property type="entry name" value="Pilus_assmbl_Flp-typ_CpaB"/>
</dbReference>
<evidence type="ECO:0000313" key="3">
    <source>
        <dbReference type="Proteomes" id="UP000094622"/>
    </source>
</evidence>
<dbReference type="OrthoDB" id="163768at2"/>
<dbReference type="PATRIC" id="fig|1439726.3.peg.1850"/>
<dbReference type="RefSeq" id="WP_069306569.1">
    <property type="nucleotide sequence ID" value="NZ_MCRJ01000035.1"/>
</dbReference>
<dbReference type="NCBIfam" id="TIGR03177">
    <property type="entry name" value="pilus_cpaB"/>
    <property type="match status" value="1"/>
</dbReference>
<dbReference type="InterPro" id="IPR013974">
    <property type="entry name" value="SAF"/>
</dbReference>
<dbReference type="Proteomes" id="UP000094622">
    <property type="component" value="Unassembled WGS sequence"/>
</dbReference>
<dbReference type="AlphaFoldDB" id="A0A1E3H3I5"/>
<keyword evidence="3" id="KW-1185">Reference proteome</keyword>
<dbReference type="SMART" id="SM00858">
    <property type="entry name" value="SAF"/>
    <property type="match status" value="1"/>
</dbReference>
<proteinExistence type="predicted"/>
<dbReference type="CDD" id="cd11614">
    <property type="entry name" value="SAF_CpaB_FlgA_like"/>
    <property type="match status" value="1"/>
</dbReference>
<sequence length="261" mass="27289">MRPIQVVILVVALGAAVAAAMLAMNMTGRGDADSAAPVQAVIPSEEVLVVSSDIPMGGTVGAGNLQWRNWPKDGLGEGYVVRAQRPEGLTEISGMIARSQLLAGEPVREARLVRSDRGFLSAVLPKGMRAVAVKVNAASTAGGFILPNDHVDVVLTMQNGGSEGAPATAVSETILSNVRVLAIDQKVDDPEDKKSVVAQDTATLELSPEQSQLMIQAQQMGSISLVLRSIVDSVKSAEDEKIQTGVNVVKFGIQSRVTAAQ</sequence>
<dbReference type="Pfam" id="PF08666">
    <property type="entry name" value="SAF"/>
    <property type="match status" value="1"/>
</dbReference>
<evidence type="ECO:0000313" key="2">
    <source>
        <dbReference type="EMBL" id="ODN70907.1"/>
    </source>
</evidence>
<comment type="caution">
    <text evidence="2">The sequence shown here is derived from an EMBL/GenBank/DDBJ whole genome shotgun (WGS) entry which is preliminary data.</text>
</comment>
<organism evidence="2 3">
    <name type="scientific">Methylobrevis pamukkalensis</name>
    <dbReference type="NCBI Taxonomy" id="1439726"/>
    <lineage>
        <taxon>Bacteria</taxon>
        <taxon>Pseudomonadati</taxon>
        <taxon>Pseudomonadota</taxon>
        <taxon>Alphaproteobacteria</taxon>
        <taxon>Hyphomicrobiales</taxon>
        <taxon>Pleomorphomonadaceae</taxon>
        <taxon>Methylobrevis</taxon>
    </lineage>
</organism>
<dbReference type="InterPro" id="IPR031571">
    <property type="entry name" value="RcpC_dom"/>
</dbReference>
<gene>
    <name evidence="2" type="ORF">A6302_01751</name>
</gene>
<evidence type="ECO:0000259" key="1">
    <source>
        <dbReference type="SMART" id="SM00858"/>
    </source>
</evidence>